<dbReference type="eggNOG" id="COG0456">
    <property type="taxonomic scope" value="Bacteria"/>
</dbReference>
<organism evidence="2 3">
    <name type="scientific">Carnobacterium divergens DSM 20623</name>
    <dbReference type="NCBI Taxonomy" id="1449336"/>
    <lineage>
        <taxon>Bacteria</taxon>
        <taxon>Bacillati</taxon>
        <taxon>Bacillota</taxon>
        <taxon>Bacilli</taxon>
        <taxon>Lactobacillales</taxon>
        <taxon>Carnobacteriaceae</taxon>
        <taxon>Carnobacterium</taxon>
    </lineage>
</organism>
<name>A0A0R2HYN5_CARDV</name>
<dbReference type="Proteomes" id="UP000051658">
    <property type="component" value="Unassembled WGS sequence"/>
</dbReference>
<dbReference type="Pfam" id="PF00583">
    <property type="entry name" value="Acetyltransf_1"/>
    <property type="match status" value="1"/>
</dbReference>
<dbReference type="PANTHER" id="PTHR43617">
    <property type="entry name" value="L-AMINO ACID N-ACETYLTRANSFERASE"/>
    <property type="match status" value="1"/>
</dbReference>
<sequence>MEETMNIRKSTNKDTTIAAELYVKTFSQEPWNEKNKVEDIVAHFQRLTQMNTEKSFILEKDQMMIGIALGFTRSWYKGNQYHLDTFCIDPAFQGRGYGKLFMNKIKNELVADEVHTIILDTDRDMPAEKFYQSTGFTKLADSVLYAIDF</sequence>
<evidence type="ECO:0000313" key="3">
    <source>
        <dbReference type="Proteomes" id="UP000051658"/>
    </source>
</evidence>
<protein>
    <recommendedName>
        <fullName evidence="1">N-acetyltransferase domain-containing protein</fullName>
    </recommendedName>
</protein>
<evidence type="ECO:0000259" key="1">
    <source>
        <dbReference type="PROSITE" id="PS51186"/>
    </source>
</evidence>
<dbReference type="InterPro" id="IPR000182">
    <property type="entry name" value="GNAT_dom"/>
</dbReference>
<accession>A0A0R2HYN5</accession>
<dbReference type="SUPFAM" id="SSF55729">
    <property type="entry name" value="Acyl-CoA N-acyltransferases (Nat)"/>
    <property type="match status" value="1"/>
</dbReference>
<dbReference type="PROSITE" id="PS51186">
    <property type="entry name" value="GNAT"/>
    <property type="match status" value="1"/>
</dbReference>
<gene>
    <name evidence="2" type="ORF">IV74_GL001023</name>
</gene>
<dbReference type="InterPro" id="IPR016181">
    <property type="entry name" value="Acyl_CoA_acyltransferase"/>
</dbReference>
<proteinExistence type="predicted"/>
<dbReference type="EMBL" id="JQBS01000001">
    <property type="protein sequence ID" value="KRN57768.1"/>
    <property type="molecule type" value="Genomic_DNA"/>
</dbReference>
<dbReference type="InterPro" id="IPR050276">
    <property type="entry name" value="MshD_Acetyltransferase"/>
</dbReference>
<comment type="caution">
    <text evidence="2">The sequence shown here is derived from an EMBL/GenBank/DDBJ whole genome shotgun (WGS) entry which is preliminary data.</text>
</comment>
<feature type="domain" description="N-acetyltransferase" evidence="1">
    <location>
        <begin position="5"/>
        <end position="149"/>
    </location>
</feature>
<dbReference type="PATRIC" id="fig|1449336.4.peg.1047"/>
<dbReference type="GO" id="GO:0016747">
    <property type="term" value="F:acyltransferase activity, transferring groups other than amino-acyl groups"/>
    <property type="evidence" value="ECO:0007669"/>
    <property type="project" value="InterPro"/>
</dbReference>
<dbReference type="AlphaFoldDB" id="A0A0R2HYN5"/>
<keyword evidence="3" id="KW-1185">Reference proteome</keyword>
<dbReference type="Gene3D" id="3.40.630.30">
    <property type="match status" value="1"/>
</dbReference>
<dbReference type="CDD" id="cd04301">
    <property type="entry name" value="NAT_SF"/>
    <property type="match status" value="1"/>
</dbReference>
<evidence type="ECO:0000313" key="2">
    <source>
        <dbReference type="EMBL" id="KRN57768.1"/>
    </source>
</evidence>
<reference evidence="2 3" key="1">
    <citation type="journal article" date="2015" name="Genome Announc.">
        <title>Expanding the biotechnology potential of lactobacilli through comparative genomics of 213 strains and associated genera.</title>
        <authorList>
            <person name="Sun Z."/>
            <person name="Harris H.M."/>
            <person name="McCann A."/>
            <person name="Guo C."/>
            <person name="Argimon S."/>
            <person name="Zhang W."/>
            <person name="Yang X."/>
            <person name="Jeffery I.B."/>
            <person name="Cooney J.C."/>
            <person name="Kagawa T.F."/>
            <person name="Liu W."/>
            <person name="Song Y."/>
            <person name="Salvetti E."/>
            <person name="Wrobel A."/>
            <person name="Rasinkangas P."/>
            <person name="Parkhill J."/>
            <person name="Rea M.C."/>
            <person name="O'Sullivan O."/>
            <person name="Ritari J."/>
            <person name="Douillard F.P."/>
            <person name="Paul Ross R."/>
            <person name="Yang R."/>
            <person name="Briner A.E."/>
            <person name="Felis G.E."/>
            <person name="de Vos W.M."/>
            <person name="Barrangou R."/>
            <person name="Klaenhammer T.R."/>
            <person name="Caufield P.W."/>
            <person name="Cui Y."/>
            <person name="Zhang H."/>
            <person name="O'Toole P.W."/>
        </authorList>
    </citation>
    <scope>NUCLEOTIDE SEQUENCE [LARGE SCALE GENOMIC DNA]</scope>
    <source>
        <strain evidence="2 3">DSM 20623</strain>
    </source>
</reference>